<protein>
    <submittedName>
        <fullName evidence="2">NADH dehydrogenase [ubiquinone] 1 alpha subcomplex assembly factor 2</fullName>
    </submittedName>
</protein>
<organism evidence="2 3">
    <name type="scientific">Pseudolycoriella hygida</name>
    <dbReference type="NCBI Taxonomy" id="35572"/>
    <lineage>
        <taxon>Eukaryota</taxon>
        <taxon>Metazoa</taxon>
        <taxon>Ecdysozoa</taxon>
        <taxon>Arthropoda</taxon>
        <taxon>Hexapoda</taxon>
        <taxon>Insecta</taxon>
        <taxon>Pterygota</taxon>
        <taxon>Neoptera</taxon>
        <taxon>Endopterygota</taxon>
        <taxon>Diptera</taxon>
        <taxon>Nematocera</taxon>
        <taxon>Sciaroidea</taxon>
        <taxon>Sciaridae</taxon>
        <taxon>Pseudolycoriella</taxon>
    </lineage>
</organism>
<dbReference type="OrthoDB" id="10255576at2759"/>
<dbReference type="EMBL" id="WJQU01000001">
    <property type="protein sequence ID" value="KAJ6645668.1"/>
    <property type="molecule type" value="Genomic_DNA"/>
</dbReference>
<keyword evidence="3" id="KW-1185">Reference proteome</keyword>
<evidence type="ECO:0000256" key="1">
    <source>
        <dbReference type="ARBA" id="ARBA00007355"/>
    </source>
</evidence>
<comment type="caution">
    <text evidence="2">The sequence shown here is derived from an EMBL/GenBank/DDBJ whole genome shotgun (WGS) entry which is preliminary data.</text>
</comment>
<dbReference type="GO" id="GO:0045271">
    <property type="term" value="C:respiratory chain complex I"/>
    <property type="evidence" value="ECO:0007669"/>
    <property type="project" value="InterPro"/>
</dbReference>
<name>A0A9Q0S6A8_9DIPT</name>
<reference evidence="2" key="1">
    <citation type="submission" date="2022-07" db="EMBL/GenBank/DDBJ databases">
        <authorList>
            <person name="Trinca V."/>
            <person name="Uliana J.V.C."/>
            <person name="Torres T.T."/>
            <person name="Ward R.J."/>
            <person name="Monesi N."/>
        </authorList>
    </citation>
    <scope>NUCLEOTIDE SEQUENCE</scope>
    <source>
        <strain evidence="2">HSMRA1968</strain>
        <tissue evidence="2">Whole embryos</tissue>
    </source>
</reference>
<gene>
    <name evidence="2" type="primary">NDUFAF2</name>
    <name evidence="2" type="ORF">Bhyg_00875</name>
</gene>
<dbReference type="GO" id="GO:0005739">
    <property type="term" value="C:mitochondrion"/>
    <property type="evidence" value="ECO:0007669"/>
    <property type="project" value="TreeGrafter"/>
</dbReference>
<dbReference type="PANTHER" id="PTHR32470">
    <property type="entry name" value="ADH DEHYDROGENASE [UBIQUINONE] 1 ALPHA SUBCOMPLEX ASSEMBLY FACTOR 2"/>
    <property type="match status" value="1"/>
</dbReference>
<proteinExistence type="inferred from homology"/>
<comment type="similarity">
    <text evidence="1">Belongs to the complex I NDUFA12 subunit family.</text>
</comment>
<accession>A0A9Q0S6A8</accession>
<evidence type="ECO:0000313" key="2">
    <source>
        <dbReference type="EMBL" id="KAJ6645668.1"/>
    </source>
</evidence>
<dbReference type="AlphaFoldDB" id="A0A9Q0S6A8"/>
<dbReference type="GO" id="GO:0032981">
    <property type="term" value="P:mitochondrial respiratory chain complex I assembly"/>
    <property type="evidence" value="ECO:0007669"/>
    <property type="project" value="TreeGrafter"/>
</dbReference>
<evidence type="ECO:0000313" key="3">
    <source>
        <dbReference type="Proteomes" id="UP001151699"/>
    </source>
</evidence>
<dbReference type="Pfam" id="PF05071">
    <property type="entry name" value="NDUFA12"/>
    <property type="match status" value="1"/>
</dbReference>
<dbReference type="InterPro" id="IPR007763">
    <property type="entry name" value="NDUFA12"/>
</dbReference>
<sequence length="143" mass="16826">MSKPPPRSVMKMIFTNFINSFRPRQIRGNYMGDDYFGNKYYEIPANPSIGKRKPSRWFEPANKEAFDQERTAEWDAWLRGRRDEPPTKEELSYNLSVIEMKKANAKKIDEKFGTNQKEQNVTGMGYPTYDEYELVPGKKRGEK</sequence>
<dbReference type="Proteomes" id="UP001151699">
    <property type="component" value="Chromosome A"/>
</dbReference>
<dbReference type="InterPro" id="IPR052618">
    <property type="entry name" value="ComplexI_NDUFA12"/>
</dbReference>
<dbReference type="PANTHER" id="PTHR32470:SF2">
    <property type="entry name" value="NADH DEHYDROGENASE [UBIQUINONE] 1 ALPHA SUBCOMPLEX ASSEMBLY FACTOR 2"/>
    <property type="match status" value="1"/>
</dbReference>